<comment type="caution">
    <text evidence="2">The sequence shown here is derived from an EMBL/GenBank/DDBJ whole genome shotgun (WGS) entry which is preliminary data.</text>
</comment>
<feature type="region of interest" description="Disordered" evidence="1">
    <location>
        <begin position="1"/>
        <end position="20"/>
    </location>
</feature>
<evidence type="ECO:0000313" key="3">
    <source>
        <dbReference type="Proteomes" id="UP001150941"/>
    </source>
</evidence>
<reference evidence="2" key="2">
    <citation type="journal article" date="2023" name="IMA Fungus">
        <title>Comparative genomic study of the Penicillium genus elucidates a diverse pangenome and 15 lateral gene transfer events.</title>
        <authorList>
            <person name="Petersen C."/>
            <person name="Sorensen T."/>
            <person name="Nielsen M.R."/>
            <person name="Sondergaard T.E."/>
            <person name="Sorensen J.L."/>
            <person name="Fitzpatrick D.A."/>
            <person name="Frisvad J.C."/>
            <person name="Nielsen K.L."/>
        </authorList>
    </citation>
    <scope>NUCLEOTIDE SEQUENCE</scope>
    <source>
        <strain evidence="2">IBT 19713</strain>
    </source>
</reference>
<dbReference type="AlphaFoldDB" id="A0A9W9NCF7"/>
<reference evidence="2" key="1">
    <citation type="submission" date="2022-11" db="EMBL/GenBank/DDBJ databases">
        <authorList>
            <person name="Petersen C."/>
        </authorList>
    </citation>
    <scope>NUCLEOTIDE SEQUENCE</scope>
    <source>
        <strain evidence="2">IBT 19713</strain>
    </source>
</reference>
<protein>
    <submittedName>
        <fullName evidence="2">Uncharacterized protein</fullName>
    </submittedName>
</protein>
<dbReference type="Proteomes" id="UP001150941">
    <property type="component" value="Unassembled WGS sequence"/>
</dbReference>
<accession>A0A9W9NCF7</accession>
<keyword evidence="3" id="KW-1185">Reference proteome</keyword>
<name>A0A9W9NCF7_9EURO</name>
<proteinExistence type="predicted"/>
<dbReference type="GeneID" id="83206913"/>
<gene>
    <name evidence="2" type="ORF">N7468_010314</name>
</gene>
<sequence>MSATPQNTVGPEYTGESEQKKLALEPKAVADFVGKLTGKANFESWNFRLRWSTKRGGSAVWKMLNGEIPSPMPNIPQTVPSRDVIRNFIASHGNVNPTAVTNEAINRHIHERYTVPNFKIQKWKELDSLAMCVLLSILSPAVEAQIMNAQCASDAYRFICAQYGPPSMTAVLQCWFNWTDYVFTPNQSPLDFVTVWKQNRDALVRATTDSAPSQYCQFAQFVKAVNNHPTMRQWTSNIPCNPKNPKLLDDTILSFLSSADSIIRQVNQAQTRGFQPA</sequence>
<dbReference type="RefSeq" id="XP_058326177.1">
    <property type="nucleotide sequence ID" value="XM_058479609.1"/>
</dbReference>
<dbReference type="EMBL" id="JAPQKS010000008">
    <property type="protein sequence ID" value="KAJ5217306.1"/>
    <property type="molecule type" value="Genomic_DNA"/>
</dbReference>
<evidence type="ECO:0000313" key="2">
    <source>
        <dbReference type="EMBL" id="KAJ5217306.1"/>
    </source>
</evidence>
<organism evidence="2 3">
    <name type="scientific">Penicillium chermesinum</name>
    <dbReference type="NCBI Taxonomy" id="63820"/>
    <lineage>
        <taxon>Eukaryota</taxon>
        <taxon>Fungi</taxon>
        <taxon>Dikarya</taxon>
        <taxon>Ascomycota</taxon>
        <taxon>Pezizomycotina</taxon>
        <taxon>Eurotiomycetes</taxon>
        <taxon>Eurotiomycetidae</taxon>
        <taxon>Eurotiales</taxon>
        <taxon>Aspergillaceae</taxon>
        <taxon>Penicillium</taxon>
    </lineage>
</organism>
<evidence type="ECO:0000256" key="1">
    <source>
        <dbReference type="SAM" id="MobiDB-lite"/>
    </source>
</evidence>